<proteinExistence type="predicted"/>
<feature type="compositionally biased region" description="Polar residues" evidence="1">
    <location>
        <begin position="273"/>
        <end position="284"/>
    </location>
</feature>
<accession>A0A6L2P6D7</accession>
<dbReference type="PANTHER" id="PTHR37610">
    <property type="entry name" value="CCHC-TYPE DOMAIN-CONTAINING PROTEIN"/>
    <property type="match status" value="1"/>
</dbReference>
<evidence type="ECO:0000256" key="1">
    <source>
        <dbReference type="SAM" id="MobiDB-lite"/>
    </source>
</evidence>
<feature type="region of interest" description="Disordered" evidence="1">
    <location>
        <begin position="265"/>
        <end position="299"/>
    </location>
</feature>
<evidence type="ECO:0000313" key="2">
    <source>
        <dbReference type="EMBL" id="GEU94008.1"/>
    </source>
</evidence>
<dbReference type="EMBL" id="BKCJ010010975">
    <property type="protein sequence ID" value="GEU94008.1"/>
    <property type="molecule type" value="Genomic_DNA"/>
</dbReference>
<protein>
    <submittedName>
        <fullName evidence="2">Uncharacterized protein</fullName>
    </submittedName>
</protein>
<sequence>MSGDPAKKVDSNSSSYLNLTFGDPLYLHPIDTGGSPIVTIKLTRTDNYKDDTNPALANQWDMCNFVVFTWILNSLSPDLYAGAMYAKTASELWTDLKDTYDKVDGSDVFNLHKSINSLSQSGASLSDHYNNFNSLWKQFDAMISLPACTCDAAKHFKKHNQLIKLVTSNNSIVDPNSNNAGSSTTSNSLVSLSNDQLTRLMNLLNDNGVSSANANMSVNVVDISNLGLTVGHPNEYTVSLLSVHKLSRDNKLFVGFDERRVSFNDDGTELSPDVSQGNNDSGETSMDEKNNTHPKGTFPNETDFINDFYEHSELNYDVEELHANTVRRSSRHTKLPSSLNDFIIEGKVKYGVERVVNYVNLNHDNYCFIYALNKNIEPTCYKEAVLDSNWIDVRMLKLKL</sequence>
<gene>
    <name evidence="2" type="ORF">Tci_065986</name>
</gene>
<dbReference type="AlphaFoldDB" id="A0A6L2P6D7"/>
<reference evidence="2" key="1">
    <citation type="journal article" date="2019" name="Sci. Rep.">
        <title>Draft genome of Tanacetum cinerariifolium, the natural source of mosquito coil.</title>
        <authorList>
            <person name="Yamashiro T."/>
            <person name="Shiraishi A."/>
            <person name="Satake H."/>
            <person name="Nakayama K."/>
        </authorList>
    </citation>
    <scope>NUCLEOTIDE SEQUENCE</scope>
</reference>
<comment type="caution">
    <text evidence="2">The sequence shown here is derived from an EMBL/GenBank/DDBJ whole genome shotgun (WGS) entry which is preliminary data.</text>
</comment>
<organism evidence="2">
    <name type="scientific">Tanacetum cinerariifolium</name>
    <name type="common">Dalmatian daisy</name>
    <name type="synonym">Chrysanthemum cinerariifolium</name>
    <dbReference type="NCBI Taxonomy" id="118510"/>
    <lineage>
        <taxon>Eukaryota</taxon>
        <taxon>Viridiplantae</taxon>
        <taxon>Streptophyta</taxon>
        <taxon>Embryophyta</taxon>
        <taxon>Tracheophyta</taxon>
        <taxon>Spermatophyta</taxon>
        <taxon>Magnoliopsida</taxon>
        <taxon>eudicotyledons</taxon>
        <taxon>Gunneridae</taxon>
        <taxon>Pentapetalae</taxon>
        <taxon>asterids</taxon>
        <taxon>campanulids</taxon>
        <taxon>Asterales</taxon>
        <taxon>Asteraceae</taxon>
        <taxon>Asteroideae</taxon>
        <taxon>Anthemideae</taxon>
        <taxon>Anthemidinae</taxon>
        <taxon>Tanacetum</taxon>
    </lineage>
</organism>
<name>A0A6L2P6D7_TANCI</name>
<dbReference type="PANTHER" id="PTHR37610:SF78">
    <property type="entry name" value="GAG-POLYPEPTIDE OF LTR COPIA-TYPE-RELATED"/>
    <property type="match status" value="1"/>
</dbReference>